<proteinExistence type="predicted"/>
<keyword evidence="2" id="KW-0808">Transferase</keyword>
<dbReference type="Gene3D" id="3.40.50.150">
    <property type="entry name" value="Vaccinia Virus protein VP39"/>
    <property type="match status" value="1"/>
</dbReference>
<dbReference type="SUPFAM" id="SSF53335">
    <property type="entry name" value="S-adenosyl-L-methionine-dependent methyltransferases"/>
    <property type="match status" value="1"/>
</dbReference>
<dbReference type="OrthoDB" id="836632at2"/>
<organism evidence="2 3">
    <name type="scientific">Larkinella arboricola</name>
    <dbReference type="NCBI Taxonomy" id="643671"/>
    <lineage>
        <taxon>Bacteria</taxon>
        <taxon>Pseudomonadati</taxon>
        <taxon>Bacteroidota</taxon>
        <taxon>Cytophagia</taxon>
        <taxon>Cytophagales</taxon>
        <taxon>Spirosomataceae</taxon>
        <taxon>Larkinella</taxon>
    </lineage>
</organism>
<accession>A0A327X436</accession>
<evidence type="ECO:0000313" key="2">
    <source>
        <dbReference type="EMBL" id="RAK00335.1"/>
    </source>
</evidence>
<dbReference type="GO" id="GO:0032259">
    <property type="term" value="P:methylation"/>
    <property type="evidence" value="ECO:0007669"/>
    <property type="project" value="UniProtKB-KW"/>
</dbReference>
<reference evidence="2 3" key="1">
    <citation type="submission" date="2018-06" db="EMBL/GenBank/DDBJ databases">
        <title>Genomic Encyclopedia of Archaeal and Bacterial Type Strains, Phase II (KMG-II): from individual species to whole genera.</title>
        <authorList>
            <person name="Goeker M."/>
        </authorList>
    </citation>
    <scope>NUCLEOTIDE SEQUENCE [LARGE SCALE GENOMIC DNA]</scope>
    <source>
        <strain evidence="2 3">DSM 21851</strain>
    </source>
</reference>
<dbReference type="AlphaFoldDB" id="A0A327X436"/>
<comment type="caution">
    <text evidence="2">The sequence shown here is derived from an EMBL/GenBank/DDBJ whole genome shotgun (WGS) entry which is preliminary data.</text>
</comment>
<name>A0A327X436_LARAB</name>
<feature type="domain" description="Methyltransferase" evidence="1">
    <location>
        <begin position="47"/>
        <end position="142"/>
    </location>
</feature>
<dbReference type="EMBL" id="QLMC01000002">
    <property type="protein sequence ID" value="RAK00335.1"/>
    <property type="molecule type" value="Genomic_DNA"/>
</dbReference>
<evidence type="ECO:0000259" key="1">
    <source>
        <dbReference type="Pfam" id="PF13649"/>
    </source>
</evidence>
<protein>
    <submittedName>
        <fullName evidence="2">Methyltransferase family protein</fullName>
    </submittedName>
</protein>
<evidence type="ECO:0000313" key="3">
    <source>
        <dbReference type="Proteomes" id="UP000248790"/>
    </source>
</evidence>
<dbReference type="InterPro" id="IPR029063">
    <property type="entry name" value="SAM-dependent_MTases_sf"/>
</dbReference>
<keyword evidence="3" id="KW-1185">Reference proteome</keyword>
<dbReference type="GO" id="GO:0008168">
    <property type="term" value="F:methyltransferase activity"/>
    <property type="evidence" value="ECO:0007669"/>
    <property type="project" value="UniProtKB-KW"/>
</dbReference>
<dbReference type="CDD" id="cd02440">
    <property type="entry name" value="AdoMet_MTases"/>
    <property type="match status" value="1"/>
</dbReference>
<dbReference type="RefSeq" id="WP_111628085.1">
    <property type="nucleotide sequence ID" value="NZ_QLMC01000002.1"/>
</dbReference>
<sequence>MTSPTPPDNGFDGIAPFYDALSRLVFGNTLRKAQAHWLDRIPPGADILVLGGGSGWLLSRLLAVCKPRQVIYIDASAVMIELARQKVNNDRRVDFRAGTELAIQPTDRVDVVITPFVLDLFTEERLKTVVLPRLFSSLRNNGLWLCCDFLEPRVWWQRILLWCEYHFFRTISHIEADRLPNWPQLLSTHLPLTFCQMKPFFGGMIGSGYWQNRPPASD</sequence>
<keyword evidence="2" id="KW-0489">Methyltransferase</keyword>
<gene>
    <name evidence="2" type="ORF">LX87_02037</name>
</gene>
<dbReference type="InterPro" id="IPR041698">
    <property type="entry name" value="Methyltransf_25"/>
</dbReference>
<dbReference type="Proteomes" id="UP000248790">
    <property type="component" value="Unassembled WGS sequence"/>
</dbReference>
<dbReference type="Pfam" id="PF13649">
    <property type="entry name" value="Methyltransf_25"/>
    <property type="match status" value="1"/>
</dbReference>